<organism evidence="3 4">
    <name type="scientific">Lichenicola cladoniae</name>
    <dbReference type="NCBI Taxonomy" id="1484109"/>
    <lineage>
        <taxon>Bacteria</taxon>
        <taxon>Pseudomonadati</taxon>
        <taxon>Pseudomonadota</taxon>
        <taxon>Alphaproteobacteria</taxon>
        <taxon>Acetobacterales</taxon>
        <taxon>Acetobacteraceae</taxon>
        <taxon>Lichenicola</taxon>
    </lineage>
</organism>
<dbReference type="GO" id="GO:0016787">
    <property type="term" value="F:hydrolase activity"/>
    <property type="evidence" value="ECO:0007669"/>
    <property type="project" value="UniProtKB-KW"/>
</dbReference>
<dbReference type="KEGG" id="lck:HN018_17430"/>
<dbReference type="PANTHER" id="PTHR40254">
    <property type="entry name" value="BLR0577 PROTEIN"/>
    <property type="match status" value="1"/>
</dbReference>
<dbReference type="InterPro" id="IPR038732">
    <property type="entry name" value="HpyO/CreE_NAD-binding"/>
</dbReference>
<feature type="domain" description="FAD-dependent urate hydroxylase HpyO/Asp monooxygenase CreE-like FAD/NAD(P)-binding" evidence="2">
    <location>
        <begin position="14"/>
        <end position="168"/>
    </location>
</feature>
<dbReference type="InterPro" id="IPR036188">
    <property type="entry name" value="FAD/NAD-bd_sf"/>
</dbReference>
<evidence type="ECO:0000256" key="1">
    <source>
        <dbReference type="SAM" id="Phobius"/>
    </source>
</evidence>
<evidence type="ECO:0000313" key="3">
    <source>
        <dbReference type="EMBL" id="QKE91577.1"/>
    </source>
</evidence>
<keyword evidence="4" id="KW-1185">Reference proteome</keyword>
<dbReference type="Gene3D" id="3.50.50.60">
    <property type="entry name" value="FAD/NAD(P)-binding domain"/>
    <property type="match status" value="1"/>
</dbReference>
<dbReference type="InterPro" id="IPR052189">
    <property type="entry name" value="L-asp_N-monooxygenase_NS-form"/>
</dbReference>
<protein>
    <submittedName>
        <fullName evidence="3">Hydroxyacylglutathione hydrolase</fullName>
    </submittedName>
</protein>
<keyword evidence="1" id="KW-0812">Transmembrane</keyword>
<dbReference type="PANTHER" id="PTHR40254:SF1">
    <property type="entry name" value="BLR0577 PROTEIN"/>
    <property type="match status" value="1"/>
</dbReference>
<dbReference type="Proteomes" id="UP000500767">
    <property type="component" value="Chromosome"/>
</dbReference>
<name>A0A6M8HTT7_9PROT</name>
<keyword evidence="1" id="KW-1133">Transmembrane helix</keyword>
<gene>
    <name evidence="3" type="ORF">HN018_17430</name>
</gene>
<dbReference type="SUPFAM" id="SSF51905">
    <property type="entry name" value="FAD/NAD(P)-binding domain"/>
    <property type="match status" value="1"/>
</dbReference>
<dbReference type="EMBL" id="CP053708">
    <property type="protein sequence ID" value="QKE91577.1"/>
    <property type="molecule type" value="Genomic_DNA"/>
</dbReference>
<keyword evidence="3" id="KW-0378">Hydrolase</keyword>
<evidence type="ECO:0000259" key="2">
    <source>
        <dbReference type="Pfam" id="PF13454"/>
    </source>
</evidence>
<accession>A0A6M8HTT7</accession>
<proteinExistence type="predicted"/>
<reference evidence="3 4" key="1">
    <citation type="journal article" date="2014" name="World J. Microbiol. Biotechnol.">
        <title>Biodiversity and physiological characteristics of Antarctic and Arctic lichens-associated bacteria.</title>
        <authorList>
            <person name="Lee Y.M."/>
            <person name="Kim E.H."/>
            <person name="Lee H.K."/>
            <person name="Hong S.G."/>
        </authorList>
    </citation>
    <scope>NUCLEOTIDE SEQUENCE [LARGE SCALE GENOMIC DNA]</scope>
    <source>
        <strain evidence="3 4">PAMC 26569</strain>
    </source>
</reference>
<feature type="transmembrane region" description="Helical" evidence="1">
    <location>
        <begin position="12"/>
        <end position="29"/>
    </location>
</feature>
<dbReference type="RefSeq" id="WP_171832895.1">
    <property type="nucleotide sequence ID" value="NZ_CP053708.1"/>
</dbReference>
<sequence>MVQRPTSSKADVILVGAGLSGAAFVAHLLRDHPDLQGDVVVIEPAERLGAGLAYGTADPAHRTNVTAGRMSLFPDRPDHFIDWLSGTSEAAQDPDAVTSDGRRHVRRNLFGTYVDDAVRTQIAGSAVIVRHRRERASSAAPSPGGGWQVTLETGDTVSAPLLVLGVSHTAPDLPAFLHGLEADPRVVRDPWERTALEAIGPDDAVLVVGTGLTGCDVITSLRARGHRGSILALSRRGLLPRPRTWLPVSASGDFATDPEATALGLLRRVRQQVAQIAALGEPWEGVVDAIRSQARTIWKALPVVERRRLLRHLRPFWDVHRFQCAPQIEAVLADGQRSGWLTVTAAMPLDAEADTDAITVRFRRRGRSAIEQVRIAAVVNCTGPGHRSVVSAHPLLRSLADAGALRADSCRLGIDVDETSRVIAVDGEAWPSLFVVGPLARGTHGELMGLPQVTTQPREVAALVATLMPA</sequence>
<evidence type="ECO:0000313" key="4">
    <source>
        <dbReference type="Proteomes" id="UP000500767"/>
    </source>
</evidence>
<dbReference type="Pfam" id="PF13454">
    <property type="entry name" value="NAD_binding_9"/>
    <property type="match status" value="1"/>
</dbReference>
<dbReference type="AlphaFoldDB" id="A0A6M8HTT7"/>
<keyword evidence="1" id="KW-0472">Membrane</keyword>